<comment type="caution">
    <text evidence="1">The sequence shown here is derived from an EMBL/GenBank/DDBJ whole genome shotgun (WGS) entry which is preliminary data.</text>
</comment>
<protein>
    <submittedName>
        <fullName evidence="1">Uncharacterized protein</fullName>
    </submittedName>
</protein>
<name>A0AAV3QCK9_LITER</name>
<dbReference type="Proteomes" id="UP001454036">
    <property type="component" value="Unassembled WGS sequence"/>
</dbReference>
<gene>
    <name evidence="1" type="ORF">LIER_18001</name>
</gene>
<dbReference type="EMBL" id="BAABME010004267">
    <property type="protein sequence ID" value="GAA0161759.1"/>
    <property type="molecule type" value="Genomic_DNA"/>
</dbReference>
<evidence type="ECO:0000313" key="1">
    <source>
        <dbReference type="EMBL" id="GAA0161759.1"/>
    </source>
</evidence>
<reference evidence="1 2" key="1">
    <citation type="submission" date="2024-01" db="EMBL/GenBank/DDBJ databases">
        <title>The complete chloroplast genome sequence of Lithospermum erythrorhizon: insights into the phylogenetic relationship among Boraginaceae species and the maternal lineages of purple gromwells.</title>
        <authorList>
            <person name="Okada T."/>
            <person name="Watanabe K."/>
        </authorList>
    </citation>
    <scope>NUCLEOTIDE SEQUENCE [LARGE SCALE GENOMIC DNA]</scope>
</reference>
<sequence>MGSVDQIWEDGINIAQEYAAAHSKSVTRREVGCEAGHGDVQHWRKPNAGKNQWKRIILESDSQQLILVLQGKHKVPVDVELIISDILFLAKHMEVDFQYTSRDPTM</sequence>
<accession>A0AAV3QCK9</accession>
<keyword evidence="2" id="KW-1185">Reference proteome</keyword>
<proteinExistence type="predicted"/>
<dbReference type="AlphaFoldDB" id="A0AAV3QCK9"/>
<organism evidence="1 2">
    <name type="scientific">Lithospermum erythrorhizon</name>
    <name type="common">Purple gromwell</name>
    <name type="synonym">Lithospermum officinale var. erythrorhizon</name>
    <dbReference type="NCBI Taxonomy" id="34254"/>
    <lineage>
        <taxon>Eukaryota</taxon>
        <taxon>Viridiplantae</taxon>
        <taxon>Streptophyta</taxon>
        <taxon>Embryophyta</taxon>
        <taxon>Tracheophyta</taxon>
        <taxon>Spermatophyta</taxon>
        <taxon>Magnoliopsida</taxon>
        <taxon>eudicotyledons</taxon>
        <taxon>Gunneridae</taxon>
        <taxon>Pentapetalae</taxon>
        <taxon>asterids</taxon>
        <taxon>lamiids</taxon>
        <taxon>Boraginales</taxon>
        <taxon>Boraginaceae</taxon>
        <taxon>Boraginoideae</taxon>
        <taxon>Lithospermeae</taxon>
        <taxon>Lithospermum</taxon>
    </lineage>
</organism>
<evidence type="ECO:0000313" key="2">
    <source>
        <dbReference type="Proteomes" id="UP001454036"/>
    </source>
</evidence>